<dbReference type="AlphaFoldDB" id="A0A2K9LR53"/>
<evidence type="ECO:0000313" key="3">
    <source>
        <dbReference type="Proteomes" id="UP000235116"/>
    </source>
</evidence>
<organism evidence="2 3">
    <name type="scientific">Ketobacter alkanivorans</name>
    <dbReference type="NCBI Taxonomy" id="1917421"/>
    <lineage>
        <taxon>Bacteria</taxon>
        <taxon>Pseudomonadati</taxon>
        <taxon>Pseudomonadota</taxon>
        <taxon>Gammaproteobacteria</taxon>
        <taxon>Pseudomonadales</taxon>
        <taxon>Ketobacteraceae</taxon>
        <taxon>Ketobacter</taxon>
    </lineage>
</organism>
<evidence type="ECO:0000313" key="2">
    <source>
        <dbReference type="EMBL" id="AUM14808.1"/>
    </source>
</evidence>
<sequence>MPLTLGIIAIACVTFLLMFNSSRAVNEKINLVNAADASAYSGAQIAARHLNFMAYTNRAMIANEAAIGHLYSFQVETQILGNVIQEGVSGGGPLVNFIIWFIDLFWNGAIQDSLDFIAAIAQPVVDSSKVVTGMLTLMLDANNATFSNFQQQAYQDLIQVDPATGMTIVDQTMGVVASSYIDRGTAPIRVNDPDTLYLFEGSDDPHVSNSAREAGSTAQTLCEMILFARPGVESGNPLGTAFGARSQSCSMLVGGGSSTGSVPGSSLQPEADGGLMIDAIRQTVNEMDNGTWIRDRNVNNYSLGMGGLLRGSRSGQTQIEYNAGTDQLNWVAADDSLSLRLAGVQILRTSESGDAALNVAEATSLIDNAAIQTLRLLGLCGDDDAAVDCNELANESYDSIQRYAALDPNRRRATVTAFLSQDNCSDGIGFDESGVRQEGWSDGLQRFEDKEQFCGKNVYAIGKADVYFQRPDCYQEGNTTCSPNDNGFSRLNGGAVEVPNLFNPFWHARLVATGGGG</sequence>
<evidence type="ECO:0000259" key="1">
    <source>
        <dbReference type="Pfam" id="PF13400"/>
    </source>
</evidence>
<dbReference type="InterPro" id="IPR028087">
    <property type="entry name" value="Tad_N"/>
</dbReference>
<accession>A0A2K9LR53</accession>
<dbReference type="Pfam" id="PF13400">
    <property type="entry name" value="Tad"/>
    <property type="match status" value="1"/>
</dbReference>
<proteinExistence type="predicted"/>
<protein>
    <recommendedName>
        <fullName evidence="1">Putative Flp pilus-assembly TadG-like N-terminal domain-containing protein</fullName>
    </recommendedName>
</protein>
<reference evidence="3" key="1">
    <citation type="submission" date="2017-08" db="EMBL/GenBank/DDBJ databases">
        <title>Direct submision.</title>
        <authorList>
            <person name="Kim S.-J."/>
            <person name="Rhee S.-K."/>
        </authorList>
    </citation>
    <scope>NUCLEOTIDE SEQUENCE [LARGE SCALE GENOMIC DNA]</scope>
    <source>
        <strain evidence="3">GI5</strain>
    </source>
</reference>
<dbReference type="Proteomes" id="UP000235116">
    <property type="component" value="Chromosome"/>
</dbReference>
<dbReference type="OrthoDB" id="5493674at2"/>
<dbReference type="KEGG" id="kak:Kalk_02050"/>
<dbReference type="EMBL" id="CP022684">
    <property type="protein sequence ID" value="AUM14808.1"/>
    <property type="molecule type" value="Genomic_DNA"/>
</dbReference>
<keyword evidence="3" id="KW-1185">Reference proteome</keyword>
<feature type="domain" description="Putative Flp pilus-assembly TadG-like N-terminal" evidence="1">
    <location>
        <begin position="3"/>
        <end position="44"/>
    </location>
</feature>
<name>A0A2K9LR53_9GAMM</name>
<gene>
    <name evidence="2" type="ORF">Kalk_02050</name>
</gene>